<dbReference type="InterPro" id="IPR010260">
    <property type="entry name" value="AlpA"/>
</dbReference>
<dbReference type="InterPro" id="IPR009061">
    <property type="entry name" value="DNA-bd_dom_put_sf"/>
</dbReference>
<evidence type="ECO:0000313" key="1">
    <source>
        <dbReference type="EMBL" id="PTX45830.1"/>
    </source>
</evidence>
<evidence type="ECO:0000313" key="2">
    <source>
        <dbReference type="Proteomes" id="UP000244224"/>
    </source>
</evidence>
<name>A0A2T6APX4_9RHOB</name>
<dbReference type="Pfam" id="PF05930">
    <property type="entry name" value="Phage_AlpA"/>
    <property type="match status" value="1"/>
</dbReference>
<dbReference type="EMBL" id="QBKP01000020">
    <property type="protein sequence ID" value="PTX45830.1"/>
    <property type="molecule type" value="Genomic_DNA"/>
</dbReference>
<dbReference type="SUPFAM" id="SSF46955">
    <property type="entry name" value="Putative DNA-binding domain"/>
    <property type="match status" value="1"/>
</dbReference>
<organism evidence="1 2">
    <name type="scientific">Gemmobacter caeni</name>
    <dbReference type="NCBI Taxonomy" id="589035"/>
    <lineage>
        <taxon>Bacteria</taxon>
        <taxon>Pseudomonadati</taxon>
        <taxon>Pseudomonadota</taxon>
        <taxon>Alphaproteobacteria</taxon>
        <taxon>Rhodobacterales</taxon>
        <taxon>Paracoccaceae</taxon>
        <taxon>Gemmobacter</taxon>
    </lineage>
</organism>
<comment type="caution">
    <text evidence="1">The sequence shown here is derived from an EMBL/GenBank/DDBJ whole genome shotgun (WGS) entry which is preliminary data.</text>
</comment>
<dbReference type="RefSeq" id="WP_108130492.1">
    <property type="nucleotide sequence ID" value="NZ_QBKP01000020.1"/>
</dbReference>
<dbReference type="AlphaFoldDB" id="A0A2T6APX4"/>
<proteinExistence type="predicted"/>
<dbReference type="OrthoDB" id="9801242at2"/>
<keyword evidence="2" id="KW-1185">Reference proteome</keyword>
<dbReference type="Proteomes" id="UP000244224">
    <property type="component" value="Unassembled WGS sequence"/>
</dbReference>
<protein>
    <submittedName>
        <fullName evidence="1">AlpA family transcriptional regulator</fullName>
    </submittedName>
</protein>
<gene>
    <name evidence="1" type="ORF">C8N34_12071</name>
</gene>
<dbReference type="Gene3D" id="1.10.238.160">
    <property type="match status" value="1"/>
</dbReference>
<reference evidence="1 2" key="1">
    <citation type="submission" date="2018-04" db="EMBL/GenBank/DDBJ databases">
        <title>Genomic Encyclopedia of Archaeal and Bacterial Type Strains, Phase II (KMG-II): from individual species to whole genera.</title>
        <authorList>
            <person name="Goeker M."/>
        </authorList>
    </citation>
    <scope>NUCLEOTIDE SEQUENCE [LARGE SCALE GENOMIC DNA]</scope>
    <source>
        <strain evidence="1 2">DSM 21823</strain>
    </source>
</reference>
<sequence length="71" mass="8107">MTTITETAARPSWVRPDDVCKMLSVSPRTLKRYVADGTFPAPIRLTSKTNVWFEHEVVDWMNDRAAELRAA</sequence>
<accession>A0A2T6APX4</accession>